<feature type="chain" id="PRO_5014065907" evidence="1">
    <location>
        <begin position="34"/>
        <end position="84"/>
    </location>
</feature>
<dbReference type="EMBL" id="MTJL01000062">
    <property type="protein sequence ID" value="OMH98073.1"/>
    <property type="molecule type" value="Genomic_DNA"/>
</dbReference>
<evidence type="ECO:0000256" key="1">
    <source>
        <dbReference type="SAM" id="SignalP"/>
    </source>
</evidence>
<evidence type="ECO:0000313" key="2">
    <source>
        <dbReference type="EMBL" id="OMH98073.1"/>
    </source>
</evidence>
<evidence type="ECO:0000313" key="3">
    <source>
        <dbReference type="Proteomes" id="UP000187367"/>
    </source>
</evidence>
<keyword evidence="3" id="KW-1185">Reference proteome</keyword>
<dbReference type="NCBIfam" id="TIGR01598">
    <property type="entry name" value="holin_phiLC3"/>
    <property type="match status" value="1"/>
</dbReference>
<accession>A0A1R1Q781</accession>
<reference evidence="2 3" key="1">
    <citation type="submission" date="2017-01" db="EMBL/GenBank/DDBJ databases">
        <title>Bacillus phylogenomics.</title>
        <authorList>
            <person name="Dunlap C."/>
        </authorList>
    </citation>
    <scope>NUCLEOTIDE SEQUENCE [LARGE SCALE GENOMIC DNA]</scope>
    <source>
        <strain evidence="2 3">NRRL B-41282</strain>
    </source>
</reference>
<gene>
    <name evidence="2" type="ORF">BW143_21990</name>
</gene>
<comment type="caution">
    <text evidence="2">The sequence shown here is derived from an EMBL/GenBank/DDBJ whole genome shotgun (WGS) entry which is preliminary data.</text>
</comment>
<dbReference type="OrthoDB" id="3176072at2"/>
<name>A0A1R1Q781_9BACI</name>
<protein>
    <submittedName>
        <fullName evidence="2">Phage holin</fullName>
    </submittedName>
</protein>
<feature type="signal peptide" evidence="1">
    <location>
        <begin position="1"/>
        <end position="33"/>
    </location>
</feature>
<dbReference type="AlphaFoldDB" id="A0A1R1Q781"/>
<organism evidence="2 3">
    <name type="scientific">Bacillus swezeyi</name>
    <dbReference type="NCBI Taxonomy" id="1925020"/>
    <lineage>
        <taxon>Bacteria</taxon>
        <taxon>Bacillati</taxon>
        <taxon>Bacillota</taxon>
        <taxon>Bacilli</taxon>
        <taxon>Bacillales</taxon>
        <taxon>Bacillaceae</taxon>
        <taxon>Bacillus</taxon>
    </lineage>
</organism>
<dbReference type="Pfam" id="PF04531">
    <property type="entry name" value="Phage_holin_1"/>
    <property type="match status" value="1"/>
</dbReference>
<keyword evidence="1" id="KW-0732">Signal</keyword>
<dbReference type="RefSeq" id="WP_076763822.1">
    <property type="nucleotide sequence ID" value="NZ_JARMMH010000003.1"/>
</dbReference>
<sequence>MTNINWKVRLKKKTFLVAIFSATLLFVQSIAAAFGYDLTVFGNELTEKFNALLTLLVTVGVVVDPTTKGISDSDHAMEYEKPQK</sequence>
<dbReference type="InterPro" id="IPR006485">
    <property type="entry name" value="Phage-like_holin"/>
</dbReference>
<dbReference type="Proteomes" id="UP000187367">
    <property type="component" value="Unassembled WGS sequence"/>
</dbReference>
<proteinExistence type="predicted"/>
<accession>A0A1R1RHN0</accession>